<evidence type="ECO:0000256" key="1">
    <source>
        <dbReference type="ARBA" id="ARBA00006479"/>
    </source>
</evidence>
<dbReference type="Gene3D" id="3.30.420.40">
    <property type="match status" value="2"/>
</dbReference>
<dbReference type="PANTHER" id="PTHR18964">
    <property type="entry name" value="ROK (REPRESSOR, ORF, KINASE) FAMILY"/>
    <property type="match status" value="1"/>
</dbReference>
<dbReference type="EMBL" id="JAVDXV010000005">
    <property type="protein sequence ID" value="MDR7333778.1"/>
    <property type="molecule type" value="Genomic_DNA"/>
</dbReference>
<protein>
    <submittedName>
        <fullName evidence="2">NBD/HSP70 family sugar kinase</fullName>
    </submittedName>
</protein>
<name>A0ABU2AB10_9BURK</name>
<dbReference type="RefSeq" id="WP_310329804.1">
    <property type="nucleotide sequence ID" value="NZ_JAVDXV010000005.1"/>
</dbReference>
<keyword evidence="3" id="KW-1185">Reference proteome</keyword>
<dbReference type="Pfam" id="PF13412">
    <property type="entry name" value="HTH_24"/>
    <property type="match status" value="1"/>
</dbReference>
<reference evidence="2 3" key="1">
    <citation type="submission" date="2023-07" db="EMBL/GenBank/DDBJ databases">
        <title>Sorghum-associated microbial communities from plants grown in Nebraska, USA.</title>
        <authorList>
            <person name="Schachtman D."/>
        </authorList>
    </citation>
    <scope>NUCLEOTIDE SEQUENCE [LARGE SCALE GENOMIC DNA]</scope>
    <source>
        <strain evidence="2 3">BE316</strain>
    </source>
</reference>
<keyword evidence="2" id="KW-0808">Transferase</keyword>
<dbReference type="Gene3D" id="1.10.10.10">
    <property type="entry name" value="Winged helix-like DNA-binding domain superfamily/Winged helix DNA-binding domain"/>
    <property type="match status" value="1"/>
</dbReference>
<comment type="similarity">
    <text evidence="1">Belongs to the ROK (NagC/XylR) family.</text>
</comment>
<dbReference type="InterPro" id="IPR000600">
    <property type="entry name" value="ROK"/>
</dbReference>
<dbReference type="PROSITE" id="PS01125">
    <property type="entry name" value="ROK"/>
    <property type="match status" value="1"/>
</dbReference>
<dbReference type="InterPro" id="IPR036388">
    <property type="entry name" value="WH-like_DNA-bd_sf"/>
</dbReference>
<organism evidence="2 3">
    <name type="scientific">Roseateles asaccharophilus</name>
    <dbReference type="NCBI Taxonomy" id="582607"/>
    <lineage>
        <taxon>Bacteria</taxon>
        <taxon>Pseudomonadati</taxon>
        <taxon>Pseudomonadota</taxon>
        <taxon>Betaproteobacteria</taxon>
        <taxon>Burkholderiales</taxon>
        <taxon>Sphaerotilaceae</taxon>
        <taxon>Roseateles</taxon>
    </lineage>
</organism>
<evidence type="ECO:0000313" key="3">
    <source>
        <dbReference type="Proteomes" id="UP001180825"/>
    </source>
</evidence>
<keyword evidence="2" id="KW-0418">Kinase</keyword>
<dbReference type="InterPro" id="IPR049874">
    <property type="entry name" value="ROK_cs"/>
</dbReference>
<dbReference type="GO" id="GO:0016301">
    <property type="term" value="F:kinase activity"/>
    <property type="evidence" value="ECO:0007669"/>
    <property type="project" value="UniProtKB-KW"/>
</dbReference>
<evidence type="ECO:0000313" key="2">
    <source>
        <dbReference type="EMBL" id="MDR7333778.1"/>
    </source>
</evidence>
<dbReference type="SUPFAM" id="SSF46785">
    <property type="entry name" value="Winged helix' DNA-binding domain"/>
    <property type="match status" value="1"/>
</dbReference>
<dbReference type="InterPro" id="IPR036390">
    <property type="entry name" value="WH_DNA-bd_sf"/>
</dbReference>
<comment type="caution">
    <text evidence="2">The sequence shown here is derived from an EMBL/GenBank/DDBJ whole genome shotgun (WGS) entry which is preliminary data.</text>
</comment>
<proteinExistence type="inferred from homology"/>
<dbReference type="Pfam" id="PF00480">
    <property type="entry name" value="ROK"/>
    <property type="match status" value="1"/>
</dbReference>
<sequence>MQAEAAGSQQLLKVINRMALVRHLCANPGLSRADLAGAVGLTKSTVSLLVRELVAEGWLVEREVVATGDLGRRPTPLFIDPGRLLLLGAEVGIESVRVVATSLTGEVKACTVANFGASRSAKACITSLATALLKLRKQLDPGQQVLGIGVGLPGGVNEARGVLHFAPNLGWRDVAFGELLGEKLQDSTLAGAPLFIQNEADVAALGELEFNPTPAADPLLYVSINQGLGAGVIVGDRLLTGSRGFAGEVGHMVLQLGGPRCSCGRRGCAEALIATRAMLGQKDDEGEDPTALRSLAEVRAHLVDEDPLTLKAVNSAGRYLGVLLQNLATAYDPAGIVLGGSVVELGEPFLKPALDTLLDYAAAANLPPPAVRVSRFGANAVAIGAAALARYRLTRPALPLADTGVAMSETEEAA</sequence>
<dbReference type="InterPro" id="IPR043129">
    <property type="entry name" value="ATPase_NBD"/>
</dbReference>
<dbReference type="Proteomes" id="UP001180825">
    <property type="component" value="Unassembled WGS sequence"/>
</dbReference>
<accession>A0ABU2AB10</accession>
<gene>
    <name evidence="2" type="ORF">J2X21_002920</name>
</gene>
<dbReference type="SUPFAM" id="SSF53067">
    <property type="entry name" value="Actin-like ATPase domain"/>
    <property type="match status" value="1"/>
</dbReference>
<dbReference type="PANTHER" id="PTHR18964:SF149">
    <property type="entry name" value="BIFUNCTIONAL UDP-N-ACETYLGLUCOSAMINE 2-EPIMERASE_N-ACETYLMANNOSAMINE KINASE"/>
    <property type="match status" value="1"/>
</dbReference>